<accession>A0AAV9F405</accession>
<reference evidence="1" key="1">
    <citation type="journal article" date="2023" name="Nat. Commun.">
        <title>Diploid and tetraploid genomes of Acorus and the evolution of monocots.</title>
        <authorList>
            <person name="Ma L."/>
            <person name="Liu K.W."/>
            <person name="Li Z."/>
            <person name="Hsiao Y.Y."/>
            <person name="Qi Y."/>
            <person name="Fu T."/>
            <person name="Tang G.D."/>
            <person name="Zhang D."/>
            <person name="Sun W.H."/>
            <person name="Liu D.K."/>
            <person name="Li Y."/>
            <person name="Chen G.Z."/>
            <person name="Liu X.D."/>
            <person name="Liao X.Y."/>
            <person name="Jiang Y.T."/>
            <person name="Yu X."/>
            <person name="Hao Y."/>
            <person name="Huang J."/>
            <person name="Zhao X.W."/>
            <person name="Ke S."/>
            <person name="Chen Y.Y."/>
            <person name="Wu W.L."/>
            <person name="Hsu J.L."/>
            <person name="Lin Y.F."/>
            <person name="Huang M.D."/>
            <person name="Li C.Y."/>
            <person name="Huang L."/>
            <person name="Wang Z.W."/>
            <person name="Zhao X."/>
            <person name="Zhong W.Y."/>
            <person name="Peng D.H."/>
            <person name="Ahmad S."/>
            <person name="Lan S."/>
            <person name="Zhang J.S."/>
            <person name="Tsai W.C."/>
            <person name="Van de Peer Y."/>
            <person name="Liu Z.J."/>
        </authorList>
    </citation>
    <scope>NUCLEOTIDE SEQUENCE</scope>
    <source>
        <strain evidence="1">CP</strain>
    </source>
</reference>
<reference evidence="1" key="2">
    <citation type="submission" date="2023-06" db="EMBL/GenBank/DDBJ databases">
        <authorList>
            <person name="Ma L."/>
            <person name="Liu K.-W."/>
            <person name="Li Z."/>
            <person name="Hsiao Y.-Y."/>
            <person name="Qi Y."/>
            <person name="Fu T."/>
            <person name="Tang G."/>
            <person name="Zhang D."/>
            <person name="Sun W.-H."/>
            <person name="Liu D.-K."/>
            <person name="Li Y."/>
            <person name="Chen G.-Z."/>
            <person name="Liu X.-D."/>
            <person name="Liao X.-Y."/>
            <person name="Jiang Y.-T."/>
            <person name="Yu X."/>
            <person name="Hao Y."/>
            <person name="Huang J."/>
            <person name="Zhao X.-W."/>
            <person name="Ke S."/>
            <person name="Chen Y.-Y."/>
            <person name="Wu W.-L."/>
            <person name="Hsu J.-L."/>
            <person name="Lin Y.-F."/>
            <person name="Huang M.-D."/>
            <person name="Li C.-Y."/>
            <person name="Huang L."/>
            <person name="Wang Z.-W."/>
            <person name="Zhao X."/>
            <person name="Zhong W.-Y."/>
            <person name="Peng D.-H."/>
            <person name="Ahmad S."/>
            <person name="Lan S."/>
            <person name="Zhang J.-S."/>
            <person name="Tsai W.-C."/>
            <person name="Van De Peer Y."/>
            <person name="Liu Z.-J."/>
        </authorList>
    </citation>
    <scope>NUCLEOTIDE SEQUENCE</scope>
    <source>
        <strain evidence="1">CP</strain>
        <tissue evidence="1">Leaves</tissue>
    </source>
</reference>
<gene>
    <name evidence="1" type="ORF">QJS10_CPB04g00695</name>
</gene>
<name>A0AAV9F405_ACOCL</name>
<keyword evidence="2" id="KW-1185">Reference proteome</keyword>
<organism evidence="1 2">
    <name type="scientific">Acorus calamus</name>
    <name type="common">Sweet flag</name>
    <dbReference type="NCBI Taxonomy" id="4465"/>
    <lineage>
        <taxon>Eukaryota</taxon>
        <taxon>Viridiplantae</taxon>
        <taxon>Streptophyta</taxon>
        <taxon>Embryophyta</taxon>
        <taxon>Tracheophyta</taxon>
        <taxon>Spermatophyta</taxon>
        <taxon>Magnoliopsida</taxon>
        <taxon>Liliopsida</taxon>
        <taxon>Acoraceae</taxon>
        <taxon>Acorus</taxon>
    </lineage>
</organism>
<dbReference type="AlphaFoldDB" id="A0AAV9F405"/>
<sequence length="121" mass="13759">MGWAMLGGSRERYCVLTVDSPRQADGGSRYFDTIWTFERKSHPRRRKSGRRGCCENKVYGGVDTKLSSAKDLDVVRALSGEIEKVSRGAPIDHKEPSFLPPNNPRSRRYLFKQLAERNKNG</sequence>
<dbReference type="EMBL" id="JAUJYO010000004">
    <property type="protein sequence ID" value="KAK1319635.1"/>
    <property type="molecule type" value="Genomic_DNA"/>
</dbReference>
<dbReference type="Proteomes" id="UP001180020">
    <property type="component" value="Unassembled WGS sequence"/>
</dbReference>
<evidence type="ECO:0000313" key="1">
    <source>
        <dbReference type="EMBL" id="KAK1319635.1"/>
    </source>
</evidence>
<comment type="caution">
    <text evidence="1">The sequence shown here is derived from an EMBL/GenBank/DDBJ whole genome shotgun (WGS) entry which is preliminary data.</text>
</comment>
<evidence type="ECO:0000313" key="2">
    <source>
        <dbReference type="Proteomes" id="UP001180020"/>
    </source>
</evidence>
<proteinExistence type="predicted"/>
<protein>
    <submittedName>
        <fullName evidence="1">Uncharacterized protein</fullName>
    </submittedName>
</protein>